<keyword evidence="8" id="KW-0902">Two-component regulatory system</keyword>
<keyword evidence="4" id="KW-0808">Transferase</keyword>
<dbReference type="SMART" id="SM00388">
    <property type="entry name" value="HisKA"/>
    <property type="match status" value="1"/>
</dbReference>
<dbReference type="PANTHER" id="PTHR43065:SF10">
    <property type="entry name" value="PEROXIDE STRESS-ACTIVATED HISTIDINE KINASE MAK3"/>
    <property type="match status" value="1"/>
</dbReference>
<dbReference type="Pfam" id="PF00989">
    <property type="entry name" value="PAS"/>
    <property type="match status" value="1"/>
</dbReference>
<dbReference type="Pfam" id="PF02518">
    <property type="entry name" value="HATPase_c"/>
    <property type="match status" value="1"/>
</dbReference>
<keyword evidence="7 10" id="KW-0067">ATP-binding</keyword>
<organism evidence="10 11">
    <name type="scientific">Paenibacillus gyeongsangnamensis</name>
    <dbReference type="NCBI Taxonomy" id="3388067"/>
    <lineage>
        <taxon>Bacteria</taxon>
        <taxon>Bacillati</taxon>
        <taxon>Bacillota</taxon>
        <taxon>Bacilli</taxon>
        <taxon>Bacillales</taxon>
        <taxon>Paenibacillaceae</taxon>
        <taxon>Paenibacillus</taxon>
    </lineage>
</organism>
<evidence type="ECO:0000313" key="11">
    <source>
        <dbReference type="Proteomes" id="UP001527882"/>
    </source>
</evidence>
<evidence type="ECO:0000256" key="3">
    <source>
        <dbReference type="ARBA" id="ARBA00022553"/>
    </source>
</evidence>
<dbReference type="InterPro" id="IPR003594">
    <property type="entry name" value="HATPase_dom"/>
</dbReference>
<dbReference type="InterPro" id="IPR036097">
    <property type="entry name" value="HisK_dim/P_sf"/>
</dbReference>
<evidence type="ECO:0000256" key="7">
    <source>
        <dbReference type="ARBA" id="ARBA00022840"/>
    </source>
</evidence>
<dbReference type="GO" id="GO:0005524">
    <property type="term" value="F:ATP binding"/>
    <property type="evidence" value="ECO:0007669"/>
    <property type="project" value="UniProtKB-KW"/>
</dbReference>
<dbReference type="CDD" id="cd00082">
    <property type="entry name" value="HisKA"/>
    <property type="match status" value="1"/>
</dbReference>
<feature type="domain" description="Histidine kinase" evidence="9">
    <location>
        <begin position="327"/>
        <end position="536"/>
    </location>
</feature>
<dbReference type="EMBL" id="JAQAGZ010000003">
    <property type="protein sequence ID" value="MCZ8511952.1"/>
    <property type="molecule type" value="Genomic_DNA"/>
</dbReference>
<dbReference type="EC" id="2.7.13.3" evidence="2"/>
<dbReference type="PRINTS" id="PR00344">
    <property type="entry name" value="BCTRLSENSOR"/>
</dbReference>
<dbReference type="InterPro" id="IPR036890">
    <property type="entry name" value="HATPase_C_sf"/>
</dbReference>
<evidence type="ECO:0000256" key="4">
    <source>
        <dbReference type="ARBA" id="ARBA00022679"/>
    </source>
</evidence>
<dbReference type="Gene3D" id="1.10.287.130">
    <property type="match status" value="1"/>
</dbReference>
<dbReference type="PANTHER" id="PTHR43065">
    <property type="entry name" value="SENSOR HISTIDINE KINASE"/>
    <property type="match status" value="1"/>
</dbReference>
<dbReference type="Pfam" id="PF00512">
    <property type="entry name" value="HisKA"/>
    <property type="match status" value="1"/>
</dbReference>
<name>A0ABT4Q510_9BACL</name>
<reference evidence="10 11" key="1">
    <citation type="submission" date="2022-12" db="EMBL/GenBank/DDBJ databases">
        <title>Draft genome sequence of Paenibacillus sp. dW9.</title>
        <authorList>
            <person name="Choi E.-W."/>
            <person name="Kim D.-U."/>
        </authorList>
    </citation>
    <scope>NUCLEOTIDE SEQUENCE [LARGE SCALE GENOMIC DNA]</scope>
    <source>
        <strain evidence="11">dW9</strain>
    </source>
</reference>
<gene>
    <name evidence="10" type="ORF">O9H85_05845</name>
</gene>
<dbReference type="InterPro" id="IPR013767">
    <property type="entry name" value="PAS_fold"/>
</dbReference>
<comment type="catalytic activity">
    <reaction evidence="1">
        <text>ATP + protein L-histidine = ADP + protein N-phospho-L-histidine.</text>
        <dbReference type="EC" id="2.7.13.3"/>
    </reaction>
</comment>
<proteinExistence type="predicted"/>
<dbReference type="Gene3D" id="3.30.450.40">
    <property type="match status" value="1"/>
</dbReference>
<sequence>MVSNVIFQIDESKERCKCSGLDPDAIPKPTQRLSDRELYIRKMKYDELLSVMSLFAGRIMHLLSHTPLLLVLTDEEGFVLEMYGDQLIKKTIMDLGIIKGIQYSEDAMGTNSVYLASKLNKPVALLGPDHFHKALHNSACYSVPFYFETALPLSGTISLMTSLEQNNPVYLTLLSNIVDSIERELLLRRNNRQLDLLNRILIDSMRHGIIITDNYGRITECNNFIEQATQHSKSELIGSSVFDIEPFGRKMYEVLEQGKSFENLEMTFGNPLNGGLVCQFDSSVIYDNQLRVKGMYAQFRDITEKHILEKQVIASEKFSAIGKMAAGLAHEIRNPLTSIIGFIKMIKAGTIPQEKEQLYIEMVYNELLGLNELISQFVIMAKPSVPDRKQVDIHKLVQETVKFMESQFIMKNVNVGISVSPQLNKQLIVDADPIQIKQVLINILQNALEAVEERGIIQLFIEKDHKNIRIKIQDNGIGLSDHELKQILNPFFTTKENGLGLGLSVSYRIIENHGGTIDISSIKHVGSTMTIVLPLP</sequence>
<dbReference type="SUPFAM" id="SSF55785">
    <property type="entry name" value="PYP-like sensor domain (PAS domain)"/>
    <property type="match status" value="1"/>
</dbReference>
<evidence type="ECO:0000256" key="5">
    <source>
        <dbReference type="ARBA" id="ARBA00022741"/>
    </source>
</evidence>
<evidence type="ECO:0000259" key="9">
    <source>
        <dbReference type="PROSITE" id="PS50109"/>
    </source>
</evidence>
<dbReference type="RefSeq" id="WP_269880344.1">
    <property type="nucleotide sequence ID" value="NZ_JAQAGZ010000003.1"/>
</dbReference>
<protein>
    <recommendedName>
        <fullName evidence="2">histidine kinase</fullName>
        <ecNumber evidence="2">2.7.13.3</ecNumber>
    </recommendedName>
</protein>
<evidence type="ECO:0000256" key="2">
    <source>
        <dbReference type="ARBA" id="ARBA00012438"/>
    </source>
</evidence>
<dbReference type="InterPro" id="IPR029016">
    <property type="entry name" value="GAF-like_dom_sf"/>
</dbReference>
<dbReference type="PROSITE" id="PS50109">
    <property type="entry name" value="HIS_KIN"/>
    <property type="match status" value="1"/>
</dbReference>
<dbReference type="SUPFAM" id="SSF47384">
    <property type="entry name" value="Homodimeric domain of signal transducing histidine kinase"/>
    <property type="match status" value="1"/>
</dbReference>
<dbReference type="InterPro" id="IPR003661">
    <property type="entry name" value="HisK_dim/P_dom"/>
</dbReference>
<dbReference type="InterPro" id="IPR035965">
    <property type="entry name" value="PAS-like_dom_sf"/>
</dbReference>
<dbReference type="Gene3D" id="3.30.565.10">
    <property type="entry name" value="Histidine kinase-like ATPase, C-terminal domain"/>
    <property type="match status" value="1"/>
</dbReference>
<dbReference type="SUPFAM" id="SSF55874">
    <property type="entry name" value="ATPase domain of HSP90 chaperone/DNA topoisomerase II/histidine kinase"/>
    <property type="match status" value="1"/>
</dbReference>
<evidence type="ECO:0000256" key="6">
    <source>
        <dbReference type="ARBA" id="ARBA00022777"/>
    </source>
</evidence>
<evidence type="ECO:0000313" key="10">
    <source>
        <dbReference type="EMBL" id="MCZ8511952.1"/>
    </source>
</evidence>
<accession>A0ABT4Q510</accession>
<dbReference type="InterPro" id="IPR000014">
    <property type="entry name" value="PAS"/>
</dbReference>
<comment type="caution">
    <text evidence="10">The sequence shown here is derived from an EMBL/GenBank/DDBJ whole genome shotgun (WGS) entry which is preliminary data.</text>
</comment>
<dbReference type="InterPro" id="IPR004358">
    <property type="entry name" value="Sig_transdc_His_kin-like_C"/>
</dbReference>
<evidence type="ECO:0000256" key="8">
    <source>
        <dbReference type="ARBA" id="ARBA00023012"/>
    </source>
</evidence>
<dbReference type="SMART" id="SM00387">
    <property type="entry name" value="HATPase_c"/>
    <property type="match status" value="1"/>
</dbReference>
<dbReference type="Gene3D" id="3.30.450.20">
    <property type="entry name" value="PAS domain"/>
    <property type="match status" value="1"/>
</dbReference>
<dbReference type="CDD" id="cd00130">
    <property type="entry name" value="PAS"/>
    <property type="match status" value="1"/>
</dbReference>
<dbReference type="Proteomes" id="UP001527882">
    <property type="component" value="Unassembled WGS sequence"/>
</dbReference>
<keyword evidence="3" id="KW-0597">Phosphoprotein</keyword>
<keyword evidence="6" id="KW-0418">Kinase</keyword>
<keyword evidence="5" id="KW-0547">Nucleotide-binding</keyword>
<evidence type="ECO:0000256" key="1">
    <source>
        <dbReference type="ARBA" id="ARBA00000085"/>
    </source>
</evidence>
<dbReference type="NCBIfam" id="TIGR00229">
    <property type="entry name" value="sensory_box"/>
    <property type="match status" value="1"/>
</dbReference>
<dbReference type="InterPro" id="IPR005467">
    <property type="entry name" value="His_kinase_dom"/>
</dbReference>
<keyword evidence="11" id="KW-1185">Reference proteome</keyword>